<dbReference type="EMBL" id="LNYR01000034">
    <property type="protein sequence ID" value="KTD46183.1"/>
    <property type="molecule type" value="Genomic_DNA"/>
</dbReference>
<dbReference type="STRING" id="45072.Lqua_2286"/>
<dbReference type="Proteomes" id="UP000254230">
    <property type="component" value="Unassembled WGS sequence"/>
</dbReference>
<reference evidence="3 5" key="2">
    <citation type="submission" date="2018-06" db="EMBL/GenBank/DDBJ databases">
        <authorList>
            <consortium name="Pathogen Informatics"/>
            <person name="Doyle S."/>
        </authorList>
    </citation>
    <scope>NUCLEOTIDE SEQUENCE [LARGE SCALE GENOMIC DNA]</scope>
    <source>
        <strain evidence="3 5">NCTC12376</strain>
    </source>
</reference>
<accession>A0A378L4J5</accession>
<keyword evidence="4" id="KW-1185">Reference proteome</keyword>
<dbReference type="EMBL" id="UGOW01000001">
    <property type="protein sequence ID" value="STY19050.1"/>
    <property type="molecule type" value="Genomic_DNA"/>
</dbReference>
<evidence type="ECO:0000313" key="2">
    <source>
        <dbReference type="EMBL" id="KTD46183.1"/>
    </source>
</evidence>
<dbReference type="AlphaFoldDB" id="A0A378L4J5"/>
<evidence type="ECO:0000313" key="4">
    <source>
        <dbReference type="Proteomes" id="UP000054639"/>
    </source>
</evidence>
<evidence type="ECO:0000313" key="5">
    <source>
        <dbReference type="Proteomes" id="UP000254230"/>
    </source>
</evidence>
<reference evidence="2 4" key="1">
    <citation type="submission" date="2015-11" db="EMBL/GenBank/DDBJ databases">
        <title>Genomic analysis of 38 Legionella species identifies large and diverse effector repertoires.</title>
        <authorList>
            <person name="Burstein D."/>
            <person name="Amaro F."/>
            <person name="Zusman T."/>
            <person name="Lifshitz Z."/>
            <person name="Cohen O."/>
            <person name="Gilbert J.A."/>
            <person name="Pupko T."/>
            <person name="Shuman H.A."/>
            <person name="Segal G."/>
        </authorList>
    </citation>
    <scope>NUCLEOTIDE SEQUENCE [LARGE SCALE GENOMIC DNA]</scope>
    <source>
        <strain evidence="2 4">ATCC 49507</strain>
    </source>
</reference>
<keyword evidence="1" id="KW-0812">Transmembrane</keyword>
<dbReference type="Proteomes" id="UP000054639">
    <property type="component" value="Unassembled WGS sequence"/>
</dbReference>
<proteinExistence type="predicted"/>
<evidence type="ECO:0000256" key="1">
    <source>
        <dbReference type="SAM" id="Phobius"/>
    </source>
</evidence>
<dbReference type="Pfam" id="PF07386">
    <property type="entry name" value="DUF1499"/>
    <property type="match status" value="1"/>
</dbReference>
<sequence>MKIMIIIVLLIGCVVGVMYLFPQINFREMPKGLLDGQLPEAKPNWVSSFVAADNAHYIAPLKVETLAKLSVCIQSKVPEVTMTQLNESNLIAYRQSKVFHFVDWLVIRSDGNVVSSATMGRSDFGKNRELIEHIRTACC</sequence>
<protein>
    <submittedName>
        <fullName evidence="3">Uncharacterized protein conserved in bacteria</fullName>
    </submittedName>
</protein>
<keyword evidence="1" id="KW-0472">Membrane</keyword>
<evidence type="ECO:0000313" key="3">
    <source>
        <dbReference type="EMBL" id="STY19050.1"/>
    </source>
</evidence>
<dbReference type="OrthoDB" id="9793534at2"/>
<keyword evidence="1" id="KW-1133">Transmembrane helix</keyword>
<dbReference type="InterPro" id="IPR010865">
    <property type="entry name" value="DUF1499"/>
</dbReference>
<name>A0A378L4J5_9GAMM</name>
<dbReference type="RefSeq" id="WP_058474439.1">
    <property type="nucleotide sequence ID" value="NZ_CAAAIL010000016.1"/>
</dbReference>
<organism evidence="3 5">
    <name type="scientific">Legionella quateirensis</name>
    <dbReference type="NCBI Taxonomy" id="45072"/>
    <lineage>
        <taxon>Bacteria</taxon>
        <taxon>Pseudomonadati</taxon>
        <taxon>Pseudomonadota</taxon>
        <taxon>Gammaproteobacteria</taxon>
        <taxon>Legionellales</taxon>
        <taxon>Legionellaceae</taxon>
        <taxon>Legionella</taxon>
    </lineage>
</organism>
<feature type="transmembrane region" description="Helical" evidence="1">
    <location>
        <begin position="6"/>
        <end position="22"/>
    </location>
</feature>
<gene>
    <name evidence="2" type="ORF">Lqua_2286</name>
    <name evidence="3" type="ORF">NCTC12376_02876</name>
</gene>